<sequence length="315" mass="33878">MKPDVLVAYPLRSQQMDMLEERYTLHRLDLAKGEEREAVFEKAGPVCTAMVVNGHVTVDDTFLSKLPALKIASCSSAGYDQMDVDAMTRRGIKLTNTSEVLLDDVADMALLLMLAARRRLPQGDAYVRSGQWGEKGMMPLTSSTYGKKAGIVGLGQIGLAIAKRCEAVGLTIGYHTRSPKSGNDYAYFDDPVKLAEWADVLIAATPGGAATEGLISAEVLDALGPAGSFVNIARGTVVDEPALIKALEEGRIASAGLDVYLNEPNPDPRFAKLDNVVLYPHHASGTEETRERMAQLAVDNLDAFFAGKPLLTPVN</sequence>
<dbReference type="SUPFAM" id="SSF52283">
    <property type="entry name" value="Formate/glycerate dehydrogenase catalytic domain-like"/>
    <property type="match status" value="1"/>
</dbReference>
<reference evidence="7 8" key="1">
    <citation type="submission" date="2019-11" db="EMBL/GenBank/DDBJ databases">
        <title>Genome analysis of Rhizobacterium cereale a novel genus and species isolated from maize roots in North Spain.</title>
        <authorList>
            <person name="Menendez E."/>
            <person name="Flores-Felix J.D."/>
            <person name="Ramirez-Bahena M.-H."/>
            <person name="Igual J.M."/>
            <person name="Garcia-Fraile P."/>
            <person name="Peix A."/>
            <person name="Velazquez E."/>
        </authorList>
    </citation>
    <scope>NUCLEOTIDE SEQUENCE [LARGE SCALE GENOMIC DNA]</scope>
    <source>
        <strain evidence="7 8">RZME27</strain>
    </source>
</reference>
<keyword evidence="8" id="KW-1185">Reference proteome</keyword>
<comment type="caution">
    <text evidence="7">The sequence shown here is derived from an EMBL/GenBank/DDBJ whole genome shotgun (WGS) entry which is preliminary data.</text>
</comment>
<evidence type="ECO:0000256" key="3">
    <source>
        <dbReference type="ARBA" id="ARBA00023027"/>
    </source>
</evidence>
<dbReference type="PANTHER" id="PTHR10996">
    <property type="entry name" value="2-HYDROXYACID DEHYDROGENASE-RELATED"/>
    <property type="match status" value="1"/>
</dbReference>
<dbReference type="AlphaFoldDB" id="A0A6A8ACZ0"/>
<dbReference type="GO" id="GO:0016618">
    <property type="term" value="F:hydroxypyruvate reductase [NAD(P)H] activity"/>
    <property type="evidence" value="ECO:0007669"/>
    <property type="project" value="TreeGrafter"/>
</dbReference>
<keyword evidence="2 4" id="KW-0560">Oxidoreductase</keyword>
<name>A0A6A8ACZ0_9HYPH</name>
<evidence type="ECO:0000313" key="8">
    <source>
        <dbReference type="Proteomes" id="UP000435138"/>
    </source>
</evidence>
<gene>
    <name evidence="7" type="ORF">GAO09_21440</name>
</gene>
<keyword evidence="1" id="KW-0521">NADP</keyword>
<evidence type="ECO:0000256" key="1">
    <source>
        <dbReference type="ARBA" id="ARBA00022857"/>
    </source>
</evidence>
<dbReference type="InterPro" id="IPR006140">
    <property type="entry name" value="D-isomer_DH_NAD-bd"/>
</dbReference>
<dbReference type="InterPro" id="IPR006139">
    <property type="entry name" value="D-isomer_2_OHA_DH_cat_dom"/>
</dbReference>
<dbReference type="InterPro" id="IPR029752">
    <property type="entry name" value="D-isomer_DH_CS1"/>
</dbReference>
<accession>A0A6A8ACZ0</accession>
<dbReference type="PROSITE" id="PS00065">
    <property type="entry name" value="D_2_HYDROXYACID_DH_1"/>
    <property type="match status" value="1"/>
</dbReference>
<dbReference type="Proteomes" id="UP000435138">
    <property type="component" value="Unassembled WGS sequence"/>
</dbReference>
<evidence type="ECO:0000313" key="7">
    <source>
        <dbReference type="EMBL" id="MQY48604.1"/>
    </source>
</evidence>
<dbReference type="GO" id="GO:0005829">
    <property type="term" value="C:cytosol"/>
    <property type="evidence" value="ECO:0007669"/>
    <property type="project" value="TreeGrafter"/>
</dbReference>
<dbReference type="InterPro" id="IPR050223">
    <property type="entry name" value="D-isomer_2-hydroxyacid_DH"/>
</dbReference>
<dbReference type="FunFam" id="3.40.50.720:FF:000213">
    <property type="entry name" value="Putative 2-hydroxyacid dehydrogenase"/>
    <property type="match status" value="1"/>
</dbReference>
<dbReference type="PANTHER" id="PTHR10996:SF178">
    <property type="entry name" value="2-HYDROXYACID DEHYDROGENASE YGL185C-RELATED"/>
    <property type="match status" value="1"/>
</dbReference>
<dbReference type="GO" id="GO:0030267">
    <property type="term" value="F:glyoxylate reductase (NADPH) activity"/>
    <property type="evidence" value="ECO:0007669"/>
    <property type="project" value="TreeGrafter"/>
</dbReference>
<dbReference type="Gene3D" id="3.40.50.720">
    <property type="entry name" value="NAD(P)-binding Rossmann-like Domain"/>
    <property type="match status" value="2"/>
</dbReference>
<keyword evidence="3" id="KW-0520">NAD</keyword>
<dbReference type="EMBL" id="WIXI01000048">
    <property type="protein sequence ID" value="MQY48604.1"/>
    <property type="molecule type" value="Genomic_DNA"/>
</dbReference>
<dbReference type="InterPro" id="IPR036291">
    <property type="entry name" value="NAD(P)-bd_dom_sf"/>
</dbReference>
<protein>
    <submittedName>
        <fullName evidence="7">2-hydroxyacid dehydrogenase</fullName>
    </submittedName>
</protein>
<dbReference type="GO" id="GO:0051287">
    <property type="term" value="F:NAD binding"/>
    <property type="evidence" value="ECO:0007669"/>
    <property type="project" value="InterPro"/>
</dbReference>
<feature type="domain" description="D-isomer specific 2-hydroxyacid dehydrogenase catalytic" evidence="5">
    <location>
        <begin position="5"/>
        <end position="315"/>
    </location>
</feature>
<organism evidence="7 8">
    <name type="scientific">Endobacterium cereale</name>
    <dbReference type="NCBI Taxonomy" id="2663029"/>
    <lineage>
        <taxon>Bacteria</taxon>
        <taxon>Pseudomonadati</taxon>
        <taxon>Pseudomonadota</taxon>
        <taxon>Alphaproteobacteria</taxon>
        <taxon>Hyphomicrobiales</taxon>
        <taxon>Rhizobiaceae</taxon>
        <taxon>Endobacterium</taxon>
    </lineage>
</organism>
<dbReference type="CDD" id="cd12156">
    <property type="entry name" value="HPPR"/>
    <property type="match status" value="1"/>
</dbReference>
<dbReference type="Pfam" id="PF02826">
    <property type="entry name" value="2-Hacid_dh_C"/>
    <property type="match status" value="1"/>
</dbReference>
<dbReference type="RefSeq" id="WP_153357295.1">
    <property type="nucleotide sequence ID" value="NZ_JAYKOO010000002.1"/>
</dbReference>
<evidence type="ECO:0000259" key="5">
    <source>
        <dbReference type="Pfam" id="PF00389"/>
    </source>
</evidence>
<comment type="similarity">
    <text evidence="4">Belongs to the D-isomer specific 2-hydroxyacid dehydrogenase family.</text>
</comment>
<evidence type="ECO:0000259" key="6">
    <source>
        <dbReference type="Pfam" id="PF02826"/>
    </source>
</evidence>
<evidence type="ECO:0000256" key="2">
    <source>
        <dbReference type="ARBA" id="ARBA00023002"/>
    </source>
</evidence>
<dbReference type="SUPFAM" id="SSF51735">
    <property type="entry name" value="NAD(P)-binding Rossmann-fold domains"/>
    <property type="match status" value="1"/>
</dbReference>
<evidence type="ECO:0000256" key="4">
    <source>
        <dbReference type="RuleBase" id="RU003719"/>
    </source>
</evidence>
<dbReference type="Pfam" id="PF00389">
    <property type="entry name" value="2-Hacid_dh"/>
    <property type="match status" value="1"/>
</dbReference>
<feature type="domain" description="D-isomer specific 2-hydroxyacid dehydrogenase NAD-binding" evidence="6">
    <location>
        <begin position="111"/>
        <end position="283"/>
    </location>
</feature>
<proteinExistence type="inferred from homology"/>